<dbReference type="SUPFAM" id="SSF56300">
    <property type="entry name" value="Metallo-dependent phosphatases"/>
    <property type="match status" value="1"/>
</dbReference>
<dbReference type="PANTHER" id="PTHR42850:SF4">
    <property type="entry name" value="ZINC-DEPENDENT ENDOPOLYPHOSPHATASE"/>
    <property type="match status" value="1"/>
</dbReference>
<dbReference type="Pfam" id="PF00149">
    <property type="entry name" value="Metallophos"/>
    <property type="match status" value="1"/>
</dbReference>
<dbReference type="VEuPathDB" id="FungiDB:ASPVEDRAFT_720232"/>
<dbReference type="AlphaFoldDB" id="A0A1L9PP69"/>
<gene>
    <name evidence="4" type="ORF">ASPVEDRAFT_720232</name>
</gene>
<dbReference type="InterPro" id="IPR029052">
    <property type="entry name" value="Metallo-depent_PP-like"/>
</dbReference>
<evidence type="ECO:0000259" key="3">
    <source>
        <dbReference type="Pfam" id="PF00149"/>
    </source>
</evidence>
<keyword evidence="2" id="KW-0812">Transmembrane</keyword>
<reference evidence="5" key="1">
    <citation type="journal article" date="2017" name="Genome Biol.">
        <title>Comparative genomics reveals high biological diversity and specific adaptations in the industrially and medically important fungal genus Aspergillus.</title>
        <authorList>
            <person name="de Vries R.P."/>
            <person name="Riley R."/>
            <person name="Wiebenga A."/>
            <person name="Aguilar-Osorio G."/>
            <person name="Amillis S."/>
            <person name="Uchima C.A."/>
            <person name="Anderluh G."/>
            <person name="Asadollahi M."/>
            <person name="Askin M."/>
            <person name="Barry K."/>
            <person name="Battaglia E."/>
            <person name="Bayram O."/>
            <person name="Benocci T."/>
            <person name="Braus-Stromeyer S.A."/>
            <person name="Caldana C."/>
            <person name="Canovas D."/>
            <person name="Cerqueira G.C."/>
            <person name="Chen F."/>
            <person name="Chen W."/>
            <person name="Choi C."/>
            <person name="Clum A."/>
            <person name="Dos Santos R.A."/>
            <person name="Damasio A.R."/>
            <person name="Diallinas G."/>
            <person name="Emri T."/>
            <person name="Fekete E."/>
            <person name="Flipphi M."/>
            <person name="Freyberg S."/>
            <person name="Gallo A."/>
            <person name="Gournas C."/>
            <person name="Habgood R."/>
            <person name="Hainaut M."/>
            <person name="Harispe M.L."/>
            <person name="Henrissat B."/>
            <person name="Hilden K.S."/>
            <person name="Hope R."/>
            <person name="Hossain A."/>
            <person name="Karabika E."/>
            <person name="Karaffa L."/>
            <person name="Karanyi Z."/>
            <person name="Krasevec N."/>
            <person name="Kuo A."/>
            <person name="Kusch H."/>
            <person name="LaButti K."/>
            <person name="Lagendijk E.L."/>
            <person name="Lapidus A."/>
            <person name="Levasseur A."/>
            <person name="Lindquist E."/>
            <person name="Lipzen A."/>
            <person name="Logrieco A.F."/>
            <person name="MacCabe A."/>
            <person name="Maekelae M.R."/>
            <person name="Malavazi I."/>
            <person name="Melin P."/>
            <person name="Meyer V."/>
            <person name="Mielnichuk N."/>
            <person name="Miskei M."/>
            <person name="Molnar A.P."/>
            <person name="Mule G."/>
            <person name="Ngan C.Y."/>
            <person name="Orejas M."/>
            <person name="Orosz E."/>
            <person name="Ouedraogo J.P."/>
            <person name="Overkamp K.M."/>
            <person name="Park H.-S."/>
            <person name="Perrone G."/>
            <person name="Piumi F."/>
            <person name="Punt P.J."/>
            <person name="Ram A.F."/>
            <person name="Ramon A."/>
            <person name="Rauscher S."/>
            <person name="Record E."/>
            <person name="Riano-Pachon D.M."/>
            <person name="Robert V."/>
            <person name="Roehrig J."/>
            <person name="Ruller R."/>
            <person name="Salamov A."/>
            <person name="Salih N.S."/>
            <person name="Samson R.A."/>
            <person name="Sandor E."/>
            <person name="Sanguinetti M."/>
            <person name="Schuetze T."/>
            <person name="Sepcic K."/>
            <person name="Shelest E."/>
            <person name="Sherlock G."/>
            <person name="Sophianopoulou V."/>
            <person name="Squina F.M."/>
            <person name="Sun H."/>
            <person name="Susca A."/>
            <person name="Todd R.B."/>
            <person name="Tsang A."/>
            <person name="Unkles S.E."/>
            <person name="van de Wiele N."/>
            <person name="van Rossen-Uffink D."/>
            <person name="Oliveira J.V."/>
            <person name="Vesth T.C."/>
            <person name="Visser J."/>
            <person name="Yu J.-H."/>
            <person name="Zhou M."/>
            <person name="Andersen M.R."/>
            <person name="Archer D.B."/>
            <person name="Baker S.E."/>
            <person name="Benoit I."/>
            <person name="Brakhage A.A."/>
            <person name="Braus G.H."/>
            <person name="Fischer R."/>
            <person name="Frisvad J.C."/>
            <person name="Goldman G.H."/>
            <person name="Houbraken J."/>
            <person name="Oakley B."/>
            <person name="Pocsi I."/>
            <person name="Scazzocchio C."/>
            <person name="Seiboth B."/>
            <person name="vanKuyk P.A."/>
            <person name="Wortman J."/>
            <person name="Dyer P.S."/>
            <person name="Grigoriev I.V."/>
        </authorList>
    </citation>
    <scope>NUCLEOTIDE SEQUENCE [LARGE SCALE GENOMIC DNA]</scope>
    <source>
        <strain evidence="5">CBS 583.65</strain>
    </source>
</reference>
<dbReference type="GeneID" id="63731660"/>
<evidence type="ECO:0000256" key="2">
    <source>
        <dbReference type="SAM" id="Phobius"/>
    </source>
</evidence>
<feature type="transmembrane region" description="Helical" evidence="2">
    <location>
        <begin position="83"/>
        <end position="101"/>
    </location>
</feature>
<dbReference type="GO" id="GO:0000298">
    <property type="term" value="F:endopolyphosphatase activity"/>
    <property type="evidence" value="ECO:0007669"/>
    <property type="project" value="TreeGrafter"/>
</dbReference>
<dbReference type="EMBL" id="KV878130">
    <property type="protein sequence ID" value="OJJ03236.1"/>
    <property type="molecule type" value="Genomic_DNA"/>
</dbReference>
<dbReference type="GO" id="GO:0006798">
    <property type="term" value="P:polyphosphate catabolic process"/>
    <property type="evidence" value="ECO:0007669"/>
    <property type="project" value="TreeGrafter"/>
</dbReference>
<protein>
    <recommendedName>
        <fullName evidence="3">Calcineurin-like phosphoesterase domain-containing protein</fullName>
    </recommendedName>
</protein>
<dbReference type="CDD" id="cd00144">
    <property type="entry name" value="MPP_PPP_family"/>
    <property type="match status" value="1"/>
</dbReference>
<dbReference type="InterPro" id="IPR050126">
    <property type="entry name" value="Ap4A_hydrolase"/>
</dbReference>
<proteinExistence type="predicted"/>
<dbReference type="PANTHER" id="PTHR42850">
    <property type="entry name" value="METALLOPHOSPHOESTERASE"/>
    <property type="match status" value="1"/>
</dbReference>
<organism evidence="4 5">
    <name type="scientific">Aspergillus versicolor CBS 583.65</name>
    <dbReference type="NCBI Taxonomy" id="1036611"/>
    <lineage>
        <taxon>Eukaryota</taxon>
        <taxon>Fungi</taxon>
        <taxon>Dikarya</taxon>
        <taxon>Ascomycota</taxon>
        <taxon>Pezizomycotina</taxon>
        <taxon>Eurotiomycetes</taxon>
        <taxon>Eurotiomycetidae</taxon>
        <taxon>Eurotiales</taxon>
        <taxon>Aspergillaceae</taxon>
        <taxon>Aspergillus</taxon>
        <taxon>Aspergillus subgen. Nidulantes</taxon>
    </lineage>
</organism>
<evidence type="ECO:0000256" key="1">
    <source>
        <dbReference type="SAM" id="MobiDB-lite"/>
    </source>
</evidence>
<feature type="compositionally biased region" description="Basic and acidic residues" evidence="1">
    <location>
        <begin position="1"/>
        <end position="11"/>
    </location>
</feature>
<feature type="domain" description="Calcineurin-like phosphoesterase" evidence="3">
    <location>
        <begin position="165"/>
        <end position="355"/>
    </location>
</feature>
<evidence type="ECO:0000313" key="5">
    <source>
        <dbReference type="Proteomes" id="UP000184073"/>
    </source>
</evidence>
<dbReference type="OrthoDB" id="10267127at2759"/>
<keyword evidence="5" id="KW-1185">Reference proteome</keyword>
<keyword evidence="2" id="KW-1133">Transmembrane helix</keyword>
<dbReference type="GO" id="GO:0005737">
    <property type="term" value="C:cytoplasm"/>
    <property type="evidence" value="ECO:0007669"/>
    <property type="project" value="TreeGrafter"/>
</dbReference>
<keyword evidence="2" id="KW-0472">Membrane</keyword>
<evidence type="ECO:0000313" key="4">
    <source>
        <dbReference type="EMBL" id="OJJ03236.1"/>
    </source>
</evidence>
<dbReference type="GO" id="GO:0016791">
    <property type="term" value="F:phosphatase activity"/>
    <property type="evidence" value="ECO:0007669"/>
    <property type="project" value="TreeGrafter"/>
</dbReference>
<name>A0A1L9PP69_ASPVE</name>
<dbReference type="RefSeq" id="XP_040668998.1">
    <property type="nucleotide sequence ID" value="XM_040816149.1"/>
</dbReference>
<dbReference type="Proteomes" id="UP000184073">
    <property type="component" value="Unassembled WGS sequence"/>
</dbReference>
<dbReference type="Gene3D" id="3.60.21.10">
    <property type="match status" value="1"/>
</dbReference>
<feature type="region of interest" description="Disordered" evidence="1">
    <location>
        <begin position="1"/>
        <end position="30"/>
    </location>
</feature>
<sequence length="405" mass="45118">MAESGRGRETFDISDNDGLYHRPPSSSPSRLTRFTGPLINYVRNEWKSSAKYTQLPSSSDRSDPRQWVQMITSVVTVPRFRRYAIVCLSFAIFCVLGWHYILSPRLEERSAILNSLDPMQEDVVGGWFGANALPQLEKVVQLRELNKTLLPAAIVPEDDMPSERRLIFIGDVHGCKSELENLLDKLSFNATHDHLVFTGDLINKGPDSLGVVDLAREYNASCVRGNHEDRILTLRNDMLESNITDDSFNDKSRELALQLSTGQAEWLNACPVILNVGQITEMGQVVVVHGGLVPGVDLDRQDPYSVMNMRTVDLETHVPSSARDKGVKWTKLFNKHQSLALQSKNSIMTVIYGHDSKSGLSLKEYTKGLDSGCVKGGKLTALVVSDGGHQEIVQVKCSKHQKDKN</sequence>
<dbReference type="STRING" id="1036611.A0A1L9PP69"/>
<dbReference type="InterPro" id="IPR004843">
    <property type="entry name" value="Calcineurin-like_PHP"/>
</dbReference>
<accession>A0A1L9PP69</accession>